<protein>
    <submittedName>
        <fullName evidence="7">Uncharacterized protein</fullName>
    </submittedName>
</protein>
<keyword evidence="3 6" id="KW-0812">Transmembrane</keyword>
<evidence type="ECO:0000256" key="3">
    <source>
        <dbReference type="ARBA" id="ARBA00022692"/>
    </source>
</evidence>
<accession>A0A9W9J4M2</accession>
<evidence type="ECO:0000256" key="4">
    <source>
        <dbReference type="ARBA" id="ARBA00022989"/>
    </source>
</evidence>
<keyword evidence="4 6" id="KW-1133">Transmembrane helix</keyword>
<reference evidence="7" key="1">
    <citation type="submission" date="2022-11" db="EMBL/GenBank/DDBJ databases">
        <authorList>
            <person name="Petersen C."/>
        </authorList>
    </citation>
    <scope>NUCLEOTIDE SEQUENCE</scope>
    <source>
        <strain evidence="7">IBT 20477</strain>
    </source>
</reference>
<sequence length="191" mass="21006">MSDTIDHAGKYDAEHLERQHTCEGHYNDRTQPGLPIVHRTFASPAPLGLLSFATRLHARGVDKPNIFVGVMIFFGGSGIMASYTNNQTGEIAPQFYQALAIYIWAWFILTVLFTVAAMRSSWVLFMDLLVLSLSLLLLASGNMVGSTPLLSSGYCFGLVVAFLSYWAGVAGLWAGETTPIELPTFKMYKDC</sequence>
<proteinExistence type="inferred from homology"/>
<evidence type="ECO:0000256" key="1">
    <source>
        <dbReference type="ARBA" id="ARBA00004141"/>
    </source>
</evidence>
<evidence type="ECO:0000256" key="5">
    <source>
        <dbReference type="ARBA" id="ARBA00023136"/>
    </source>
</evidence>
<evidence type="ECO:0000256" key="6">
    <source>
        <dbReference type="SAM" id="Phobius"/>
    </source>
</evidence>
<dbReference type="EMBL" id="JAPQKQ010000007">
    <property type="protein sequence ID" value="KAJ5187576.1"/>
    <property type="molecule type" value="Genomic_DNA"/>
</dbReference>
<reference evidence="7" key="2">
    <citation type="journal article" date="2023" name="IMA Fungus">
        <title>Comparative genomic study of the Penicillium genus elucidates a diverse pangenome and 15 lateral gene transfer events.</title>
        <authorList>
            <person name="Petersen C."/>
            <person name="Sorensen T."/>
            <person name="Nielsen M.R."/>
            <person name="Sondergaard T.E."/>
            <person name="Sorensen J.L."/>
            <person name="Fitzpatrick D.A."/>
            <person name="Frisvad J.C."/>
            <person name="Nielsen K.L."/>
        </authorList>
    </citation>
    <scope>NUCLEOTIDE SEQUENCE</scope>
    <source>
        <strain evidence="7">IBT 20477</strain>
    </source>
</reference>
<feature type="transmembrane region" description="Helical" evidence="6">
    <location>
        <begin position="65"/>
        <end position="83"/>
    </location>
</feature>
<name>A0A9W9J4M2_9EURO</name>
<comment type="similarity">
    <text evidence="2">Belongs to the acetate uptake transporter (AceTr) (TC 2.A.96) family.</text>
</comment>
<comment type="subcellular location">
    <subcellularLocation>
        <location evidence="1">Membrane</location>
        <topology evidence="1">Multi-pass membrane protein</topology>
    </subcellularLocation>
</comment>
<dbReference type="InterPro" id="IPR000791">
    <property type="entry name" value="Gpr1/Fun34/SatP-like"/>
</dbReference>
<feature type="transmembrane region" description="Helical" evidence="6">
    <location>
        <begin position="151"/>
        <end position="174"/>
    </location>
</feature>
<dbReference type="AlphaFoldDB" id="A0A9W9J4M2"/>
<keyword evidence="8" id="KW-1185">Reference proteome</keyword>
<dbReference type="PANTHER" id="PTHR31123">
    <property type="entry name" value="ACCUMULATION OF DYADS PROTEIN 2-RELATED"/>
    <property type="match status" value="1"/>
</dbReference>
<organism evidence="7 8">
    <name type="scientific">Penicillium cf. viridicatum</name>
    <dbReference type="NCBI Taxonomy" id="2972119"/>
    <lineage>
        <taxon>Eukaryota</taxon>
        <taxon>Fungi</taxon>
        <taxon>Dikarya</taxon>
        <taxon>Ascomycota</taxon>
        <taxon>Pezizomycotina</taxon>
        <taxon>Eurotiomycetes</taxon>
        <taxon>Eurotiomycetidae</taxon>
        <taxon>Eurotiales</taxon>
        <taxon>Aspergillaceae</taxon>
        <taxon>Penicillium</taxon>
    </lineage>
</organism>
<dbReference type="OrthoDB" id="3648309at2759"/>
<evidence type="ECO:0000313" key="7">
    <source>
        <dbReference type="EMBL" id="KAJ5187576.1"/>
    </source>
</evidence>
<dbReference type="Proteomes" id="UP001150942">
    <property type="component" value="Unassembled WGS sequence"/>
</dbReference>
<gene>
    <name evidence="7" type="ORF">N7449_010570</name>
</gene>
<dbReference type="InterPro" id="IPR051633">
    <property type="entry name" value="AceTr"/>
</dbReference>
<evidence type="ECO:0000313" key="8">
    <source>
        <dbReference type="Proteomes" id="UP001150942"/>
    </source>
</evidence>
<keyword evidence="5 6" id="KW-0472">Membrane</keyword>
<feature type="transmembrane region" description="Helical" evidence="6">
    <location>
        <begin position="122"/>
        <end position="139"/>
    </location>
</feature>
<feature type="transmembrane region" description="Helical" evidence="6">
    <location>
        <begin position="95"/>
        <end position="115"/>
    </location>
</feature>
<dbReference type="GO" id="GO:0015123">
    <property type="term" value="F:acetate transmembrane transporter activity"/>
    <property type="evidence" value="ECO:0007669"/>
    <property type="project" value="TreeGrafter"/>
</dbReference>
<dbReference type="Pfam" id="PF01184">
    <property type="entry name" value="Gpr1_Fun34_YaaH"/>
    <property type="match status" value="1"/>
</dbReference>
<evidence type="ECO:0000256" key="2">
    <source>
        <dbReference type="ARBA" id="ARBA00005587"/>
    </source>
</evidence>
<dbReference type="PANTHER" id="PTHR31123:SF1">
    <property type="entry name" value="ACCUMULATION OF DYADS PROTEIN 2-RELATED"/>
    <property type="match status" value="1"/>
</dbReference>
<dbReference type="GO" id="GO:0005886">
    <property type="term" value="C:plasma membrane"/>
    <property type="evidence" value="ECO:0007669"/>
    <property type="project" value="TreeGrafter"/>
</dbReference>
<comment type="caution">
    <text evidence="7">The sequence shown here is derived from an EMBL/GenBank/DDBJ whole genome shotgun (WGS) entry which is preliminary data.</text>
</comment>